<keyword evidence="3" id="KW-1185">Reference proteome</keyword>
<dbReference type="STRING" id="1121449.SAMN02745704_00276"/>
<dbReference type="RefSeq" id="WP_078715853.1">
    <property type="nucleotide sequence ID" value="NZ_FUYC01000001.1"/>
</dbReference>
<dbReference type="Gene3D" id="1.20.950.20">
    <property type="entry name" value="Transmembrane di-heme cytochromes, Chain C"/>
    <property type="match status" value="1"/>
</dbReference>
<dbReference type="InterPro" id="IPR036197">
    <property type="entry name" value="NarG-like_sf"/>
</dbReference>
<dbReference type="EMBL" id="FUYC01000001">
    <property type="protein sequence ID" value="SKA72077.1"/>
    <property type="molecule type" value="Genomic_DNA"/>
</dbReference>
<keyword evidence="1" id="KW-1133">Transmembrane helix</keyword>
<keyword evidence="1" id="KW-0472">Membrane</keyword>
<accession>A0A1T4W4E7</accession>
<dbReference type="OrthoDB" id="5450521at2"/>
<evidence type="ECO:0008006" key="4">
    <source>
        <dbReference type="Google" id="ProtNLM"/>
    </source>
</evidence>
<dbReference type="NCBIfam" id="NF045723">
    <property type="entry name" value="memb_anch_TmcC"/>
    <property type="match status" value="1"/>
</dbReference>
<dbReference type="SUPFAM" id="SSF103501">
    <property type="entry name" value="Respiratory nitrate reductase 1 gamma chain"/>
    <property type="match status" value="1"/>
</dbReference>
<feature type="transmembrane region" description="Helical" evidence="1">
    <location>
        <begin position="171"/>
        <end position="191"/>
    </location>
</feature>
<protein>
    <recommendedName>
        <fullName evidence="4">Nitrate reductase gamma subunit</fullName>
    </recommendedName>
</protein>
<gene>
    <name evidence="2" type="ORF">SAMN02745704_00276</name>
</gene>
<evidence type="ECO:0000313" key="2">
    <source>
        <dbReference type="EMBL" id="SKA72077.1"/>
    </source>
</evidence>
<keyword evidence="1" id="KW-0812">Transmembrane</keyword>
<name>A0A1T4W4E7_9BACT</name>
<proteinExistence type="predicted"/>
<organism evidence="2 3">
    <name type="scientific">Paucidesulfovibrio gracilis DSM 16080</name>
    <dbReference type="NCBI Taxonomy" id="1121449"/>
    <lineage>
        <taxon>Bacteria</taxon>
        <taxon>Pseudomonadati</taxon>
        <taxon>Thermodesulfobacteriota</taxon>
        <taxon>Desulfovibrionia</taxon>
        <taxon>Desulfovibrionales</taxon>
        <taxon>Desulfovibrionaceae</taxon>
        <taxon>Paucidesulfovibrio</taxon>
    </lineage>
</organism>
<reference evidence="2 3" key="1">
    <citation type="submission" date="2017-02" db="EMBL/GenBank/DDBJ databases">
        <authorList>
            <person name="Peterson S.W."/>
        </authorList>
    </citation>
    <scope>NUCLEOTIDE SEQUENCE [LARGE SCALE GENOMIC DNA]</scope>
    <source>
        <strain evidence="2 3">DSM 16080</strain>
    </source>
</reference>
<evidence type="ECO:0000313" key="3">
    <source>
        <dbReference type="Proteomes" id="UP000190027"/>
    </source>
</evidence>
<feature type="transmembrane region" description="Helical" evidence="1">
    <location>
        <begin position="12"/>
        <end position="32"/>
    </location>
</feature>
<feature type="transmembrane region" description="Helical" evidence="1">
    <location>
        <begin position="148"/>
        <end position="165"/>
    </location>
</feature>
<feature type="transmembrane region" description="Helical" evidence="1">
    <location>
        <begin position="117"/>
        <end position="136"/>
    </location>
</feature>
<feature type="transmembrane region" description="Helical" evidence="1">
    <location>
        <begin position="72"/>
        <end position="97"/>
    </location>
</feature>
<evidence type="ECO:0000256" key="1">
    <source>
        <dbReference type="SAM" id="Phobius"/>
    </source>
</evidence>
<sequence length="220" mass="25502">MHDIYNFVVGPLAWFGWGVFILGAIYKLVYAYNKFITKDATSAHYMSWKFGLRSIGAWLIPFFTTGWKNNPLVTAVTFVFHICLVLVPIFLSAHAILWQQYFGIEFFWTLPDNVADIMTLLVIAACVFFAVRRLAYPRVKFITEAKDWWVLLLVVSPFITGYLAYHQIFDYQFMIVLHVITGLAWLALIPFSRLSHMLFALFTRAYIGSEFGGVRKVKDW</sequence>
<dbReference type="Proteomes" id="UP000190027">
    <property type="component" value="Unassembled WGS sequence"/>
</dbReference>
<dbReference type="AlphaFoldDB" id="A0A1T4W4E7"/>